<dbReference type="Proteomes" id="UP000036958">
    <property type="component" value="Unassembled WGS sequence"/>
</dbReference>
<keyword evidence="2" id="KW-1185">Reference proteome</keyword>
<accession>A0A0L8V6R1</accession>
<dbReference type="AlphaFoldDB" id="A0A0L8V6R1"/>
<reference evidence="2" key="1">
    <citation type="submission" date="2015-07" db="EMBL/GenBank/DDBJ databases">
        <title>Genome sequencing of Sunxiuqinia dokdonensis strain SK.</title>
        <authorList>
            <person name="Ahn S."/>
            <person name="Kim B.-C."/>
        </authorList>
    </citation>
    <scope>NUCLEOTIDE SEQUENCE [LARGE SCALE GENOMIC DNA]</scope>
    <source>
        <strain evidence="2">SK</strain>
    </source>
</reference>
<dbReference type="STRING" id="1409788.NC99_30460"/>
<proteinExistence type="predicted"/>
<protein>
    <submittedName>
        <fullName evidence="1">Uncharacterized protein</fullName>
    </submittedName>
</protein>
<evidence type="ECO:0000313" key="2">
    <source>
        <dbReference type="Proteomes" id="UP000036958"/>
    </source>
</evidence>
<name>A0A0L8V6R1_9BACT</name>
<dbReference type="PATRIC" id="fig|1409788.3.peg.3133"/>
<gene>
    <name evidence="1" type="ORF">NC99_30460</name>
</gene>
<dbReference type="EMBL" id="LGIA01000171">
    <property type="protein sequence ID" value="KOH44053.1"/>
    <property type="molecule type" value="Genomic_DNA"/>
</dbReference>
<organism evidence="1 2">
    <name type="scientific">Sunxiuqinia dokdonensis</name>
    <dbReference type="NCBI Taxonomy" id="1409788"/>
    <lineage>
        <taxon>Bacteria</taxon>
        <taxon>Pseudomonadati</taxon>
        <taxon>Bacteroidota</taxon>
        <taxon>Bacteroidia</taxon>
        <taxon>Marinilabiliales</taxon>
        <taxon>Prolixibacteraceae</taxon>
        <taxon>Sunxiuqinia</taxon>
    </lineage>
</organism>
<comment type="caution">
    <text evidence="1">The sequence shown here is derived from an EMBL/GenBank/DDBJ whole genome shotgun (WGS) entry which is preliminary data.</text>
</comment>
<sequence length="38" mass="4341">MSMNMGDLATNRTILELKYFATAYLMEESGPPIAPYWN</sequence>
<evidence type="ECO:0000313" key="1">
    <source>
        <dbReference type="EMBL" id="KOH44053.1"/>
    </source>
</evidence>